<dbReference type="Gene3D" id="3.30.70.330">
    <property type="match status" value="1"/>
</dbReference>
<dbReference type="InterPro" id="IPR012677">
    <property type="entry name" value="Nucleotide-bd_a/b_plait_sf"/>
</dbReference>
<dbReference type="InterPro" id="IPR000504">
    <property type="entry name" value="RRM_dom"/>
</dbReference>
<dbReference type="AlphaFoldDB" id="A0A9N9DRS9"/>
<dbReference type="GO" id="GO:0006406">
    <property type="term" value="P:mRNA export from nucleus"/>
    <property type="evidence" value="ECO:0007669"/>
    <property type="project" value="TreeGrafter"/>
</dbReference>
<dbReference type="Pfam" id="PF00076">
    <property type="entry name" value="RRM_1"/>
    <property type="match status" value="1"/>
</dbReference>
<dbReference type="SUPFAM" id="SSF54928">
    <property type="entry name" value="RNA-binding domain, RBD"/>
    <property type="match status" value="1"/>
</dbReference>
<evidence type="ECO:0000256" key="3">
    <source>
        <dbReference type="SAM" id="MobiDB-lite"/>
    </source>
</evidence>
<feature type="domain" description="RRM" evidence="4">
    <location>
        <begin position="121"/>
        <end position="198"/>
    </location>
</feature>
<dbReference type="PANTHER" id="PTHR19965:SF82">
    <property type="entry name" value="THO COMPLEX SUBUNIT 4"/>
    <property type="match status" value="1"/>
</dbReference>
<evidence type="ECO:0000256" key="1">
    <source>
        <dbReference type="ARBA" id="ARBA00022884"/>
    </source>
</evidence>
<proteinExistence type="predicted"/>
<keyword evidence="6" id="KW-1185">Reference proteome</keyword>
<evidence type="ECO:0000313" key="5">
    <source>
        <dbReference type="EMBL" id="CAG8650589.1"/>
    </source>
</evidence>
<feature type="compositionally biased region" description="Polar residues" evidence="3">
    <location>
        <begin position="12"/>
        <end position="24"/>
    </location>
</feature>
<accession>A0A9N9DRS9</accession>
<name>A0A9N9DRS9_9GLOM</name>
<dbReference type="OrthoDB" id="346839at2759"/>
<reference evidence="5" key="1">
    <citation type="submission" date="2021-06" db="EMBL/GenBank/DDBJ databases">
        <authorList>
            <person name="Kallberg Y."/>
            <person name="Tangrot J."/>
            <person name="Rosling A."/>
        </authorList>
    </citation>
    <scope>NUCLEOTIDE SEQUENCE</scope>
    <source>
        <strain evidence="5">FL130A</strain>
    </source>
</reference>
<dbReference type="Proteomes" id="UP000789508">
    <property type="component" value="Unassembled WGS sequence"/>
</dbReference>
<feature type="region of interest" description="Disordered" evidence="3">
    <location>
        <begin position="11"/>
        <end position="54"/>
    </location>
</feature>
<dbReference type="Pfam" id="PF13865">
    <property type="entry name" value="FoP_duplication"/>
    <property type="match status" value="1"/>
</dbReference>
<comment type="caution">
    <text evidence="5">The sequence shown here is derived from an EMBL/GenBank/DDBJ whole genome shotgun (WGS) entry which is preliminary data.</text>
</comment>
<feature type="compositionally biased region" description="Polar residues" evidence="3">
    <location>
        <begin position="31"/>
        <end position="45"/>
    </location>
</feature>
<keyword evidence="1 2" id="KW-0694">RNA-binding</keyword>
<evidence type="ECO:0000256" key="2">
    <source>
        <dbReference type="PROSITE-ProRule" id="PRU00176"/>
    </source>
</evidence>
<dbReference type="PROSITE" id="PS50102">
    <property type="entry name" value="RRM"/>
    <property type="match status" value="1"/>
</dbReference>
<feature type="compositionally biased region" description="Polar residues" evidence="3">
    <location>
        <begin position="223"/>
        <end position="232"/>
    </location>
</feature>
<evidence type="ECO:0000313" key="6">
    <source>
        <dbReference type="Proteomes" id="UP000789508"/>
    </source>
</evidence>
<gene>
    <name evidence="5" type="ORF">ALEPTO_LOCUS9993</name>
</gene>
<feature type="compositionally biased region" description="Polar residues" evidence="3">
    <location>
        <begin position="199"/>
        <end position="214"/>
    </location>
</feature>
<dbReference type="EMBL" id="CAJVPS010009498">
    <property type="protein sequence ID" value="CAG8650589.1"/>
    <property type="molecule type" value="Genomic_DNA"/>
</dbReference>
<dbReference type="GO" id="GO:0005634">
    <property type="term" value="C:nucleus"/>
    <property type="evidence" value="ECO:0007669"/>
    <property type="project" value="TreeGrafter"/>
</dbReference>
<dbReference type="GO" id="GO:0003729">
    <property type="term" value="F:mRNA binding"/>
    <property type="evidence" value="ECO:0007669"/>
    <property type="project" value="TreeGrafter"/>
</dbReference>
<dbReference type="InterPro" id="IPR035979">
    <property type="entry name" value="RBD_domain_sf"/>
</dbReference>
<dbReference type="CDD" id="cd12418">
    <property type="entry name" value="RRM_Aly_REF_like"/>
    <property type="match status" value="1"/>
</dbReference>
<dbReference type="InterPro" id="IPR025715">
    <property type="entry name" value="FoP_C"/>
</dbReference>
<dbReference type="InterPro" id="IPR051229">
    <property type="entry name" value="ALYREF_mRNA_export"/>
</dbReference>
<sequence length="284" mass="31543">MSGLFDMALDDYNNTTNRTKNQKALSRRTVRSQAFSVESGSSNRTGRTRTAPYSRSKLHGAMRVQLLLPFPLGQKIDDRASLLFVNGNINSQWSHDLYEDGHAHGSPSSTTRYTSNQNGNPKLLVENLFYEITQDDLQDLFSKTGAIKKVFLHYDRAGRSLGVADVIFEDSKDAAAALKKYNGTMFEGQEMRIKYAASNKPNTKVRGSSSNSDRGSVFDRLGNVQNSSIKQTSRNDLRSRLGRGGGAAHSVKNSDSRRKALQRKPVTYDDLDADLDAYMATEVN</sequence>
<feature type="region of interest" description="Disordered" evidence="3">
    <location>
        <begin position="197"/>
        <end position="265"/>
    </location>
</feature>
<organism evidence="5 6">
    <name type="scientific">Ambispora leptoticha</name>
    <dbReference type="NCBI Taxonomy" id="144679"/>
    <lineage>
        <taxon>Eukaryota</taxon>
        <taxon>Fungi</taxon>
        <taxon>Fungi incertae sedis</taxon>
        <taxon>Mucoromycota</taxon>
        <taxon>Glomeromycotina</taxon>
        <taxon>Glomeromycetes</taxon>
        <taxon>Archaeosporales</taxon>
        <taxon>Ambisporaceae</taxon>
        <taxon>Ambispora</taxon>
    </lineage>
</organism>
<dbReference type="SMART" id="SM00360">
    <property type="entry name" value="RRM"/>
    <property type="match status" value="1"/>
</dbReference>
<protein>
    <submittedName>
        <fullName evidence="5">8739_t:CDS:1</fullName>
    </submittedName>
</protein>
<evidence type="ECO:0000259" key="4">
    <source>
        <dbReference type="PROSITE" id="PS50102"/>
    </source>
</evidence>
<dbReference type="PANTHER" id="PTHR19965">
    <property type="entry name" value="RNA AND EXPORT FACTOR BINDING PROTEIN"/>
    <property type="match status" value="1"/>
</dbReference>